<evidence type="ECO:0000313" key="3">
    <source>
        <dbReference type="RefSeq" id="XP_052129189.1"/>
    </source>
</evidence>
<gene>
    <name evidence="3" type="primary">LOC127750762</name>
</gene>
<feature type="compositionally biased region" description="Low complexity" evidence="1">
    <location>
        <begin position="149"/>
        <end position="185"/>
    </location>
</feature>
<dbReference type="Proteomes" id="UP000504606">
    <property type="component" value="Unplaced"/>
</dbReference>
<reference evidence="3" key="1">
    <citation type="submission" date="2025-08" db="UniProtKB">
        <authorList>
            <consortium name="RefSeq"/>
        </authorList>
    </citation>
    <scope>IDENTIFICATION</scope>
    <source>
        <tissue evidence="3">Whole organism</tissue>
    </source>
</reference>
<protein>
    <submittedName>
        <fullName evidence="3">Keratin, type I cytoskeletal 9-like</fullName>
    </submittedName>
</protein>
<evidence type="ECO:0000256" key="1">
    <source>
        <dbReference type="SAM" id="MobiDB-lite"/>
    </source>
</evidence>
<feature type="region of interest" description="Disordered" evidence="1">
    <location>
        <begin position="111"/>
        <end position="253"/>
    </location>
</feature>
<dbReference type="RefSeq" id="XP_052129189.1">
    <property type="nucleotide sequence ID" value="XM_052273229.1"/>
</dbReference>
<proteinExistence type="predicted"/>
<accession>A0A9C6X4W9</accession>
<feature type="compositionally biased region" description="Basic and acidic residues" evidence="1">
    <location>
        <begin position="47"/>
        <end position="56"/>
    </location>
</feature>
<evidence type="ECO:0000313" key="2">
    <source>
        <dbReference type="Proteomes" id="UP000504606"/>
    </source>
</evidence>
<dbReference type="AlphaFoldDB" id="A0A9C6X4W9"/>
<name>A0A9C6X4W9_FRAOC</name>
<dbReference type="GeneID" id="127750762"/>
<feature type="compositionally biased region" description="Polar residues" evidence="1">
    <location>
        <begin position="111"/>
        <end position="135"/>
    </location>
</feature>
<feature type="region of interest" description="Disordered" evidence="1">
    <location>
        <begin position="42"/>
        <end position="92"/>
    </location>
</feature>
<organism evidence="2 3">
    <name type="scientific">Frankliniella occidentalis</name>
    <name type="common">Western flower thrips</name>
    <name type="synonym">Euthrips occidentalis</name>
    <dbReference type="NCBI Taxonomy" id="133901"/>
    <lineage>
        <taxon>Eukaryota</taxon>
        <taxon>Metazoa</taxon>
        <taxon>Ecdysozoa</taxon>
        <taxon>Arthropoda</taxon>
        <taxon>Hexapoda</taxon>
        <taxon>Insecta</taxon>
        <taxon>Pterygota</taxon>
        <taxon>Neoptera</taxon>
        <taxon>Paraneoptera</taxon>
        <taxon>Thysanoptera</taxon>
        <taxon>Terebrantia</taxon>
        <taxon>Thripoidea</taxon>
        <taxon>Thripidae</taxon>
        <taxon>Frankliniella</taxon>
    </lineage>
</organism>
<sequence length="253" mass="24920">MRGTGGGESPEVGDVVPSAIYAQCLRSCGTVTAIGNTSVSTSLITQRRSDQRERAPSQRPATPRSGGSYPTAPGISSNGARTPSGFRGVSTSHVFHDGPVSLNGFNGASSTSITSRSAVRSTANSGAGPSSSRGFSSGAGPSGRGFSSGAGTSSNGFSSSAASSSSGFSSGAGPSSGGFSNFNGASTGGAGPSSAFNGEAGSFIDGPDLSNGSFPPVTHTLKGSRSHSLLRTPGFSPARKKLNYSAPPEPPSW</sequence>
<keyword evidence="2" id="KW-1185">Reference proteome</keyword>
<dbReference type="KEGG" id="foc:127750762"/>